<comment type="cofactor">
    <cofactor evidence="1">
        <name>Fe cation</name>
        <dbReference type="ChEBI" id="CHEBI:24875"/>
    </cofactor>
</comment>
<gene>
    <name evidence="3" type="ORF">AAFF_G00287260</name>
</gene>
<evidence type="ECO:0000313" key="3">
    <source>
        <dbReference type="EMBL" id="KAJ8407050.1"/>
    </source>
</evidence>
<sequence length="373" mass="40960">MTKVVPRIPGTGRRHCFTQEYTGYKNSPWFEELTPARSCRVRASHCSEGAVSGREQRTSQPGTGSTEEETTTQTGGSRAGDMSSFVAELHSSFTQQGFLSGVPVLSAVELQAAREAFGKLEREFGKEYTQYSLHNVHLQYNWVMALAKHTRVLETIRTLLGPDVILLDSRFICKYPVLGDITSGEQVGNDITTFGMQNSALCDEDGNNGTAQTGHQDKPDLPFVAWHQDMRYWGVAGGPVLSAWLALDDSLKDNGALQVIPGSHCSGVLPHRQSPHSGNMLSVNQEIPEELVQTDKAVLCPLLAGQMSVHDGLLIHGSDPNMSGRRRCGFVMRFVPTCAYPIQDPDRPRHFNATVLVCGSDKFRNFPNNAPTL</sequence>
<accession>A0AAD7SR26</accession>
<feature type="region of interest" description="Disordered" evidence="2">
    <location>
        <begin position="47"/>
        <end position="80"/>
    </location>
</feature>
<dbReference type="Pfam" id="PF05721">
    <property type="entry name" value="PhyH"/>
    <property type="match status" value="1"/>
</dbReference>
<dbReference type="EMBL" id="JAINUG010000040">
    <property type="protein sequence ID" value="KAJ8407050.1"/>
    <property type="molecule type" value="Genomic_DNA"/>
</dbReference>
<dbReference type="PANTHER" id="PTHR20883">
    <property type="entry name" value="PHYTANOYL-COA DIOXYGENASE DOMAIN CONTAINING 1"/>
    <property type="match status" value="1"/>
</dbReference>
<dbReference type="SUPFAM" id="SSF51197">
    <property type="entry name" value="Clavaminate synthase-like"/>
    <property type="match status" value="1"/>
</dbReference>
<reference evidence="3" key="1">
    <citation type="journal article" date="2023" name="Science">
        <title>Genome structures resolve the early diversification of teleost fishes.</title>
        <authorList>
            <person name="Parey E."/>
            <person name="Louis A."/>
            <person name="Montfort J."/>
            <person name="Bouchez O."/>
            <person name="Roques C."/>
            <person name="Iampietro C."/>
            <person name="Lluch J."/>
            <person name="Castinel A."/>
            <person name="Donnadieu C."/>
            <person name="Desvignes T."/>
            <person name="Floi Bucao C."/>
            <person name="Jouanno E."/>
            <person name="Wen M."/>
            <person name="Mejri S."/>
            <person name="Dirks R."/>
            <person name="Jansen H."/>
            <person name="Henkel C."/>
            <person name="Chen W.J."/>
            <person name="Zahm M."/>
            <person name="Cabau C."/>
            <person name="Klopp C."/>
            <person name="Thompson A.W."/>
            <person name="Robinson-Rechavi M."/>
            <person name="Braasch I."/>
            <person name="Lecointre G."/>
            <person name="Bobe J."/>
            <person name="Postlethwait J.H."/>
            <person name="Berthelot C."/>
            <person name="Roest Crollius H."/>
            <person name="Guiguen Y."/>
        </authorList>
    </citation>
    <scope>NUCLEOTIDE SEQUENCE</scope>
    <source>
        <strain evidence="3">NC1722</strain>
    </source>
</reference>
<dbReference type="Proteomes" id="UP001221898">
    <property type="component" value="Unassembled WGS sequence"/>
</dbReference>
<name>A0AAD7SR26_9TELE</name>
<dbReference type="Gene3D" id="2.60.120.620">
    <property type="entry name" value="q2cbj1_9rhob like domain"/>
    <property type="match status" value="2"/>
</dbReference>
<proteinExistence type="predicted"/>
<evidence type="ECO:0008006" key="5">
    <source>
        <dbReference type="Google" id="ProtNLM"/>
    </source>
</evidence>
<keyword evidence="4" id="KW-1185">Reference proteome</keyword>
<evidence type="ECO:0000313" key="4">
    <source>
        <dbReference type="Proteomes" id="UP001221898"/>
    </source>
</evidence>
<evidence type="ECO:0000256" key="2">
    <source>
        <dbReference type="SAM" id="MobiDB-lite"/>
    </source>
</evidence>
<evidence type="ECO:0000256" key="1">
    <source>
        <dbReference type="ARBA" id="ARBA00001962"/>
    </source>
</evidence>
<comment type="caution">
    <text evidence="3">The sequence shown here is derived from an EMBL/GenBank/DDBJ whole genome shotgun (WGS) entry which is preliminary data.</text>
</comment>
<dbReference type="AlphaFoldDB" id="A0AAD7SR26"/>
<dbReference type="InterPro" id="IPR008775">
    <property type="entry name" value="Phytyl_CoA_dOase-like"/>
</dbReference>
<dbReference type="PANTHER" id="PTHR20883:SF52">
    <property type="entry name" value="ALPHA-KETOGLUTARATE-DEPENDENT HYPOPHOSPHITE DIOXYGENASE-LIKE GENE A2 [PROVISIONAL]-RELATED"/>
    <property type="match status" value="1"/>
</dbReference>
<feature type="compositionally biased region" description="Low complexity" evidence="2">
    <location>
        <begin position="58"/>
        <end position="76"/>
    </location>
</feature>
<organism evidence="3 4">
    <name type="scientific">Aldrovandia affinis</name>
    <dbReference type="NCBI Taxonomy" id="143900"/>
    <lineage>
        <taxon>Eukaryota</taxon>
        <taxon>Metazoa</taxon>
        <taxon>Chordata</taxon>
        <taxon>Craniata</taxon>
        <taxon>Vertebrata</taxon>
        <taxon>Euteleostomi</taxon>
        <taxon>Actinopterygii</taxon>
        <taxon>Neopterygii</taxon>
        <taxon>Teleostei</taxon>
        <taxon>Notacanthiformes</taxon>
        <taxon>Halosauridae</taxon>
        <taxon>Aldrovandia</taxon>
    </lineage>
</organism>
<protein>
    <recommendedName>
        <fullName evidence="5">Phytanoyl-CoA dioxygenase domain-containing protein 1</fullName>
    </recommendedName>
</protein>